<dbReference type="AlphaFoldDB" id="A0A930DIS1"/>
<feature type="non-terminal residue" evidence="2">
    <location>
        <position position="33"/>
    </location>
</feature>
<evidence type="ECO:0000313" key="3">
    <source>
        <dbReference type="Proteomes" id="UP000780345"/>
    </source>
</evidence>
<proteinExistence type="predicted"/>
<name>A0A930DIS1_NEISI</name>
<comment type="caution">
    <text evidence="2">The sequence shown here is derived from an EMBL/GenBank/DDBJ whole genome shotgun (WGS) entry which is preliminary data.</text>
</comment>
<organism evidence="2 3">
    <name type="scientific">Neisseria sicca</name>
    <dbReference type="NCBI Taxonomy" id="490"/>
    <lineage>
        <taxon>Bacteria</taxon>
        <taxon>Pseudomonadati</taxon>
        <taxon>Pseudomonadota</taxon>
        <taxon>Betaproteobacteria</taxon>
        <taxon>Neisseriales</taxon>
        <taxon>Neisseriaceae</taxon>
        <taxon>Neisseria</taxon>
    </lineage>
</organism>
<dbReference type="Pfam" id="PF13018">
    <property type="entry name" value="ESPR"/>
    <property type="match status" value="1"/>
</dbReference>
<gene>
    <name evidence="2" type="ORF">HXM80_11125</name>
</gene>
<dbReference type="EMBL" id="JABZQQ010000172">
    <property type="protein sequence ID" value="MBF1266151.1"/>
    <property type="molecule type" value="Genomic_DNA"/>
</dbReference>
<evidence type="ECO:0000313" key="2">
    <source>
        <dbReference type="EMBL" id="MBF1266151.1"/>
    </source>
</evidence>
<accession>A0A930DIS1</accession>
<dbReference type="Proteomes" id="UP000780345">
    <property type="component" value="Unassembled WGS sequence"/>
</dbReference>
<evidence type="ECO:0000259" key="1">
    <source>
        <dbReference type="Pfam" id="PF13018"/>
    </source>
</evidence>
<reference evidence="2" key="1">
    <citation type="submission" date="2020-04" db="EMBL/GenBank/DDBJ databases">
        <title>Deep metagenomics examines the oral microbiome during advanced dental caries in children, revealing novel taxa and co-occurrences with host molecules.</title>
        <authorList>
            <person name="Baker J.L."/>
            <person name="Morton J.T."/>
            <person name="Dinis M."/>
            <person name="Alvarez R."/>
            <person name="Tran N.C."/>
            <person name="Knight R."/>
            <person name="Edlund A."/>
        </authorList>
    </citation>
    <scope>NUCLEOTIDE SEQUENCE</scope>
    <source>
        <strain evidence="2">JCVI_32_bin.62</strain>
    </source>
</reference>
<feature type="domain" description="ESPR" evidence="1">
    <location>
        <begin position="1"/>
        <end position="32"/>
    </location>
</feature>
<sequence>MNKIYRVVWNETTQTWNAVAEFAKAHGKTASSG</sequence>
<dbReference type="InterPro" id="IPR024973">
    <property type="entry name" value="ESPR"/>
</dbReference>
<protein>
    <recommendedName>
        <fullName evidence="1">ESPR domain-containing protein</fullName>
    </recommendedName>
</protein>